<dbReference type="PROSITE" id="PS50109">
    <property type="entry name" value="HIS_KIN"/>
    <property type="match status" value="1"/>
</dbReference>
<dbReference type="InterPro" id="IPR035965">
    <property type="entry name" value="PAS-like_dom_sf"/>
</dbReference>
<dbReference type="GO" id="GO:0016020">
    <property type="term" value="C:membrane"/>
    <property type="evidence" value="ECO:0007669"/>
    <property type="project" value="UniProtKB-SubCell"/>
</dbReference>
<evidence type="ECO:0000259" key="13">
    <source>
        <dbReference type="PROSITE" id="PS50109"/>
    </source>
</evidence>
<dbReference type="InterPro" id="IPR000014">
    <property type="entry name" value="PAS"/>
</dbReference>
<dbReference type="GO" id="GO:0007234">
    <property type="term" value="P:osmosensory signaling via phosphorelay pathway"/>
    <property type="evidence" value="ECO:0007669"/>
    <property type="project" value="TreeGrafter"/>
</dbReference>
<feature type="domain" description="Histidine kinase" evidence="13">
    <location>
        <begin position="221"/>
        <end position="447"/>
    </location>
</feature>
<dbReference type="GO" id="GO:0005524">
    <property type="term" value="F:ATP binding"/>
    <property type="evidence" value="ECO:0007669"/>
    <property type="project" value="UniProtKB-KW"/>
</dbReference>
<evidence type="ECO:0000313" key="16">
    <source>
        <dbReference type="Proteomes" id="UP000202259"/>
    </source>
</evidence>
<dbReference type="PANTHER" id="PTHR42878:SF7">
    <property type="entry name" value="SENSOR HISTIDINE KINASE GLRK"/>
    <property type="match status" value="1"/>
</dbReference>
<reference evidence="15 16" key="1">
    <citation type="submission" date="2017-08" db="EMBL/GenBank/DDBJ databases">
        <title>Complete genome of Colwellia sp. NB097-1, a psychrophile bacterium ioslated from Bering Sea.</title>
        <authorList>
            <person name="Chen X."/>
        </authorList>
    </citation>
    <scope>NUCLEOTIDE SEQUENCE [LARGE SCALE GENOMIC DNA]</scope>
    <source>
        <strain evidence="15 16">NB097-1</strain>
    </source>
</reference>
<comment type="subcellular location">
    <subcellularLocation>
        <location evidence="2">Membrane</location>
        <topology evidence="2">Multi-pass membrane protein</topology>
    </subcellularLocation>
</comment>
<dbReference type="Proteomes" id="UP000202259">
    <property type="component" value="Chromosome"/>
</dbReference>
<dbReference type="SMART" id="SM00091">
    <property type="entry name" value="PAS"/>
    <property type="match status" value="1"/>
</dbReference>
<keyword evidence="16" id="KW-1185">Reference proteome</keyword>
<dbReference type="SUPFAM" id="SSF55874">
    <property type="entry name" value="ATPase domain of HSP90 chaperone/DNA topoisomerase II/histidine kinase"/>
    <property type="match status" value="1"/>
</dbReference>
<dbReference type="Gene3D" id="3.30.450.20">
    <property type="entry name" value="PAS domain"/>
    <property type="match status" value="1"/>
</dbReference>
<evidence type="ECO:0000256" key="5">
    <source>
        <dbReference type="ARBA" id="ARBA00022692"/>
    </source>
</evidence>
<accession>A0A222G5H1</accession>
<dbReference type="InterPro" id="IPR005467">
    <property type="entry name" value="His_kinase_dom"/>
</dbReference>
<gene>
    <name evidence="15" type="ORF">B5D82_04255</name>
</gene>
<comment type="catalytic activity">
    <reaction evidence="1">
        <text>ATP + protein L-histidine = ADP + protein N-phospho-L-histidine.</text>
        <dbReference type="EC" id="2.7.13.3"/>
    </reaction>
</comment>
<evidence type="ECO:0000256" key="12">
    <source>
        <dbReference type="SAM" id="Phobius"/>
    </source>
</evidence>
<keyword evidence="11 12" id="KW-0472">Membrane</keyword>
<dbReference type="EC" id="2.7.13.3" evidence="3"/>
<proteinExistence type="predicted"/>
<dbReference type="InterPro" id="IPR036890">
    <property type="entry name" value="HATPase_C_sf"/>
</dbReference>
<dbReference type="EMBL" id="CP020465">
    <property type="protein sequence ID" value="ASP47051.1"/>
    <property type="molecule type" value="Genomic_DNA"/>
</dbReference>
<evidence type="ECO:0000256" key="6">
    <source>
        <dbReference type="ARBA" id="ARBA00022741"/>
    </source>
</evidence>
<evidence type="ECO:0000259" key="14">
    <source>
        <dbReference type="PROSITE" id="PS50112"/>
    </source>
</evidence>
<evidence type="ECO:0000256" key="2">
    <source>
        <dbReference type="ARBA" id="ARBA00004141"/>
    </source>
</evidence>
<dbReference type="Pfam" id="PF02518">
    <property type="entry name" value="HATPase_c"/>
    <property type="match status" value="1"/>
</dbReference>
<evidence type="ECO:0000313" key="15">
    <source>
        <dbReference type="EMBL" id="ASP47051.1"/>
    </source>
</evidence>
<keyword evidence="8" id="KW-0067">ATP-binding</keyword>
<name>A0A222G5H1_9GAMM</name>
<evidence type="ECO:0000256" key="8">
    <source>
        <dbReference type="ARBA" id="ARBA00022840"/>
    </source>
</evidence>
<dbReference type="PROSITE" id="PS50112">
    <property type="entry name" value="PAS"/>
    <property type="match status" value="1"/>
</dbReference>
<evidence type="ECO:0000256" key="9">
    <source>
        <dbReference type="ARBA" id="ARBA00022989"/>
    </source>
</evidence>
<dbReference type="PRINTS" id="PR00344">
    <property type="entry name" value="BCTRLSENSOR"/>
</dbReference>
<evidence type="ECO:0000256" key="7">
    <source>
        <dbReference type="ARBA" id="ARBA00022777"/>
    </source>
</evidence>
<evidence type="ECO:0000256" key="1">
    <source>
        <dbReference type="ARBA" id="ARBA00000085"/>
    </source>
</evidence>
<evidence type="ECO:0000256" key="10">
    <source>
        <dbReference type="ARBA" id="ARBA00023012"/>
    </source>
</evidence>
<keyword evidence="4" id="KW-0808">Transferase</keyword>
<evidence type="ECO:0000256" key="3">
    <source>
        <dbReference type="ARBA" id="ARBA00012438"/>
    </source>
</evidence>
<feature type="transmembrane region" description="Helical" evidence="12">
    <location>
        <begin position="38"/>
        <end position="57"/>
    </location>
</feature>
<keyword evidence="7 15" id="KW-0418">Kinase</keyword>
<dbReference type="RefSeq" id="WP_081149497.1">
    <property type="nucleotide sequence ID" value="NZ_CP020465.1"/>
</dbReference>
<dbReference type="SMART" id="SM00387">
    <property type="entry name" value="HATPase_c"/>
    <property type="match status" value="1"/>
</dbReference>
<dbReference type="GO" id="GO:0000156">
    <property type="term" value="F:phosphorelay response regulator activity"/>
    <property type="evidence" value="ECO:0007669"/>
    <property type="project" value="TreeGrafter"/>
</dbReference>
<dbReference type="PANTHER" id="PTHR42878">
    <property type="entry name" value="TWO-COMPONENT HISTIDINE KINASE"/>
    <property type="match status" value="1"/>
</dbReference>
<dbReference type="KEGG" id="cber:B5D82_04255"/>
<sequence length="447" mass="49626">MNTLNKHSHLLLGIYFISLLASVVLLTCVYLTKGLSATSLLLLIISALFLVSIFSLFNRQDKQVIQVIKALANGDNTLGFSSHHPMREYFDEVQQQMQTARFNSEQQSEFFKTLLVHINLAVIVCDAKGKVIESNPAVARLLGKSVKDLNDLSHIGTMILMTDKPLHSTVQWQYGEQQDTLTLQVSIAEIQGQERKIVTLQSIHELLLNKEQQAYKRLTQVLTHEVANTITPLASLAQTCQGLLPQMLSFNDEEHKQDLQLGLTTLATRTECLGDFIASFRQISSLPLPMLVPTQVTDIVERIGVLHQQQLAENNITFDIKIKSQQLVMLDSSQVEQVLINLIKNAIESVTLGHGQQSDRAEKNLEQGIISLTVGQNSAQQLYIEIADNGAGIAGHVIEMIFVPFFTTKQQGSGIGLSLSRQIMVNHGGDLVYLNRPKGACFRCIFG</sequence>
<keyword evidence="9 12" id="KW-1133">Transmembrane helix</keyword>
<dbReference type="InterPro" id="IPR003594">
    <property type="entry name" value="HATPase_dom"/>
</dbReference>
<keyword evidence="5 12" id="KW-0812">Transmembrane</keyword>
<dbReference type="InterPro" id="IPR050351">
    <property type="entry name" value="BphY/WalK/GraS-like"/>
</dbReference>
<evidence type="ECO:0000256" key="11">
    <source>
        <dbReference type="ARBA" id="ARBA00023136"/>
    </source>
</evidence>
<keyword evidence="10" id="KW-0902">Two-component regulatory system</keyword>
<keyword evidence="6" id="KW-0547">Nucleotide-binding</keyword>
<protein>
    <recommendedName>
        <fullName evidence="3">histidine kinase</fullName>
        <ecNumber evidence="3">2.7.13.3</ecNumber>
    </recommendedName>
</protein>
<evidence type="ECO:0000256" key="4">
    <source>
        <dbReference type="ARBA" id="ARBA00022679"/>
    </source>
</evidence>
<dbReference type="GO" id="GO:0004673">
    <property type="term" value="F:protein histidine kinase activity"/>
    <property type="evidence" value="ECO:0007669"/>
    <property type="project" value="UniProtKB-EC"/>
</dbReference>
<feature type="transmembrane region" description="Helical" evidence="12">
    <location>
        <begin position="12"/>
        <end position="32"/>
    </location>
</feature>
<organism evidence="15 16">
    <name type="scientific">Cognaticolwellia beringensis</name>
    <dbReference type="NCBI Taxonomy" id="1967665"/>
    <lineage>
        <taxon>Bacteria</taxon>
        <taxon>Pseudomonadati</taxon>
        <taxon>Pseudomonadota</taxon>
        <taxon>Gammaproteobacteria</taxon>
        <taxon>Alteromonadales</taxon>
        <taxon>Colwelliaceae</taxon>
        <taxon>Cognaticolwellia</taxon>
    </lineage>
</organism>
<dbReference type="SUPFAM" id="SSF55785">
    <property type="entry name" value="PYP-like sensor domain (PAS domain)"/>
    <property type="match status" value="1"/>
</dbReference>
<dbReference type="OrthoDB" id="1931120at2"/>
<dbReference type="AlphaFoldDB" id="A0A222G5H1"/>
<dbReference type="Gene3D" id="3.30.565.10">
    <property type="entry name" value="Histidine kinase-like ATPase, C-terminal domain"/>
    <property type="match status" value="1"/>
</dbReference>
<dbReference type="InterPro" id="IPR004358">
    <property type="entry name" value="Sig_transdc_His_kin-like_C"/>
</dbReference>
<dbReference type="GO" id="GO:0030295">
    <property type="term" value="F:protein kinase activator activity"/>
    <property type="evidence" value="ECO:0007669"/>
    <property type="project" value="TreeGrafter"/>
</dbReference>
<feature type="domain" description="PAS" evidence="14">
    <location>
        <begin position="107"/>
        <end position="149"/>
    </location>
</feature>